<feature type="domain" description="L-tryptophan decarboxylase PsiD-like" evidence="3">
    <location>
        <begin position="43"/>
        <end position="170"/>
    </location>
</feature>
<sequence length="430" mass="46795">MLSSDPRHHNGWLPSSRAIYNAFLAGLLKSAVGRLRKSSQHVQAVEAFKKAIEADPTMVDLFSDMFLQASSENQITSFELLLHELDVAVSKPPGIVKVPGAHAQPIGVPIYLLLDFLINTSAAYTLFTMDKFNVAMKALLDSWGQYLTTPASNSTLTDKFDGWFGPEGTELLQANDRGTFNSTYITPDPTAINRGYASWDAFFTREFQPTARPIVPATPGTVIYNACESTAERYVSGVQLHNKFWLKGMAYSLYNMLGGDDQALATATKFAGGTVYQAFLSPQDYHRWHSPIAGIVTETRVIQGTYYAALPDDGDDGDMRGAIIRSQPWLTVAATRAVITIQASNQIGLVAFIGVGMVEVSTCHITVKKGDSVQPGDELGMFHFGGSSHAVIFGPHVNIKFRDQVKPGAHLKVNTIIGDVTPNFSVGIVN</sequence>
<dbReference type="InterPro" id="IPR003817">
    <property type="entry name" value="PS_Dcarbxylase"/>
</dbReference>
<dbReference type="Proteomes" id="UP000663826">
    <property type="component" value="Unassembled WGS sequence"/>
</dbReference>
<evidence type="ECO:0000313" key="4">
    <source>
        <dbReference type="EMBL" id="CAE6378331.1"/>
    </source>
</evidence>
<dbReference type="Pfam" id="PF12588">
    <property type="entry name" value="PSDC"/>
    <property type="match status" value="1"/>
</dbReference>
<evidence type="ECO:0000256" key="2">
    <source>
        <dbReference type="ARBA" id="ARBA00023239"/>
    </source>
</evidence>
<gene>
    <name evidence="4" type="ORF">RDB_LOCUS19262</name>
</gene>
<reference evidence="4" key="1">
    <citation type="submission" date="2021-01" db="EMBL/GenBank/DDBJ databases">
        <authorList>
            <person name="Kaushik A."/>
        </authorList>
    </citation>
    <scope>NUCLEOTIDE SEQUENCE</scope>
    <source>
        <strain evidence="4">AG1-1B</strain>
    </source>
</reference>
<proteinExistence type="predicted"/>
<dbReference type="EMBL" id="CAJMWQ010000767">
    <property type="protein sequence ID" value="CAE6378331.1"/>
    <property type="molecule type" value="Genomic_DNA"/>
</dbReference>
<dbReference type="GO" id="GO:0006646">
    <property type="term" value="P:phosphatidylethanolamine biosynthetic process"/>
    <property type="evidence" value="ECO:0007669"/>
    <property type="project" value="TreeGrafter"/>
</dbReference>
<dbReference type="InterPro" id="IPR022237">
    <property type="entry name" value="PsiD-like"/>
</dbReference>
<dbReference type="GO" id="GO:0005739">
    <property type="term" value="C:mitochondrion"/>
    <property type="evidence" value="ECO:0007669"/>
    <property type="project" value="TreeGrafter"/>
</dbReference>
<dbReference type="AlphaFoldDB" id="A0A8H2WJ03"/>
<protein>
    <recommendedName>
        <fullName evidence="3">L-tryptophan decarboxylase PsiD-like domain-containing protein</fullName>
    </recommendedName>
</protein>
<evidence type="ECO:0000256" key="1">
    <source>
        <dbReference type="ARBA" id="ARBA00022793"/>
    </source>
</evidence>
<name>A0A8H2WJ03_9AGAM</name>
<comment type="caution">
    <text evidence="4">The sequence shown here is derived from an EMBL/GenBank/DDBJ whole genome shotgun (WGS) entry which is preliminary data.</text>
</comment>
<dbReference type="PANTHER" id="PTHR10067">
    <property type="entry name" value="PHOSPHATIDYLSERINE DECARBOXYLASE"/>
    <property type="match status" value="1"/>
</dbReference>
<organism evidence="4 5">
    <name type="scientific">Rhizoctonia solani</name>
    <dbReference type="NCBI Taxonomy" id="456999"/>
    <lineage>
        <taxon>Eukaryota</taxon>
        <taxon>Fungi</taxon>
        <taxon>Dikarya</taxon>
        <taxon>Basidiomycota</taxon>
        <taxon>Agaricomycotina</taxon>
        <taxon>Agaricomycetes</taxon>
        <taxon>Cantharellales</taxon>
        <taxon>Ceratobasidiaceae</taxon>
        <taxon>Rhizoctonia</taxon>
    </lineage>
</organism>
<keyword evidence="1" id="KW-0210">Decarboxylase</keyword>
<evidence type="ECO:0000313" key="5">
    <source>
        <dbReference type="Proteomes" id="UP000663826"/>
    </source>
</evidence>
<evidence type="ECO:0000259" key="3">
    <source>
        <dbReference type="Pfam" id="PF12588"/>
    </source>
</evidence>
<keyword evidence="2" id="KW-0456">Lyase</keyword>
<dbReference type="PANTHER" id="PTHR10067:SF9">
    <property type="entry name" value="PHOSPHATIDYLSERINE DECARBOXYLASE FAMILY PROTEIN (AFU_ORTHOLOGUE AFUA_7G01730)"/>
    <property type="match status" value="1"/>
</dbReference>
<dbReference type="Pfam" id="PF02666">
    <property type="entry name" value="PS_Dcarbxylase"/>
    <property type="match status" value="1"/>
</dbReference>
<dbReference type="GO" id="GO:0004609">
    <property type="term" value="F:phosphatidylserine decarboxylase activity"/>
    <property type="evidence" value="ECO:0007669"/>
    <property type="project" value="InterPro"/>
</dbReference>
<accession>A0A8H2WJ03</accession>